<dbReference type="AlphaFoldDB" id="A0A7R9MLU0"/>
<evidence type="ECO:0000313" key="3">
    <source>
        <dbReference type="EMBL" id="CAD7662657.1"/>
    </source>
</evidence>
<dbReference type="SUPFAM" id="SSF54695">
    <property type="entry name" value="POZ domain"/>
    <property type="match status" value="2"/>
</dbReference>
<evidence type="ECO:0000313" key="4">
    <source>
        <dbReference type="Proteomes" id="UP000728032"/>
    </source>
</evidence>
<organism evidence="3">
    <name type="scientific">Oppiella nova</name>
    <dbReference type="NCBI Taxonomy" id="334625"/>
    <lineage>
        <taxon>Eukaryota</taxon>
        <taxon>Metazoa</taxon>
        <taxon>Ecdysozoa</taxon>
        <taxon>Arthropoda</taxon>
        <taxon>Chelicerata</taxon>
        <taxon>Arachnida</taxon>
        <taxon>Acari</taxon>
        <taxon>Acariformes</taxon>
        <taxon>Sarcoptiformes</taxon>
        <taxon>Oribatida</taxon>
        <taxon>Brachypylina</taxon>
        <taxon>Oppioidea</taxon>
        <taxon>Oppiidae</taxon>
        <taxon>Oppiella</taxon>
    </lineage>
</organism>
<keyword evidence="4" id="KW-1185">Reference proteome</keyword>
<dbReference type="EMBL" id="OC943584">
    <property type="protein sequence ID" value="CAD7662657.1"/>
    <property type="molecule type" value="Genomic_DNA"/>
</dbReference>
<dbReference type="OrthoDB" id="1893551at2759"/>
<dbReference type="CDD" id="cd18500">
    <property type="entry name" value="BACK_IBtk"/>
    <property type="match status" value="1"/>
</dbReference>
<dbReference type="InterPro" id="IPR000210">
    <property type="entry name" value="BTB/POZ_dom"/>
</dbReference>
<dbReference type="Gene3D" id="3.30.710.10">
    <property type="entry name" value="Potassium Channel Kv1.1, Chain A"/>
    <property type="match status" value="2"/>
</dbReference>
<gene>
    <name evidence="3" type="ORF">ONB1V03_LOCUS19217</name>
</gene>
<reference evidence="3" key="1">
    <citation type="submission" date="2020-11" db="EMBL/GenBank/DDBJ databases">
        <authorList>
            <person name="Tran Van P."/>
        </authorList>
    </citation>
    <scope>NUCLEOTIDE SEQUENCE</scope>
</reference>
<name>A0A7R9MLU0_9ACAR</name>
<feature type="compositionally biased region" description="Low complexity" evidence="1">
    <location>
        <begin position="159"/>
        <end position="168"/>
    </location>
</feature>
<evidence type="ECO:0000259" key="2">
    <source>
        <dbReference type="PROSITE" id="PS50097"/>
    </source>
</evidence>
<dbReference type="Gene3D" id="1.25.40.420">
    <property type="match status" value="1"/>
</dbReference>
<feature type="non-terminal residue" evidence="3">
    <location>
        <position position="1"/>
    </location>
</feature>
<feature type="domain" description="BTB" evidence="2">
    <location>
        <begin position="239"/>
        <end position="307"/>
    </location>
</feature>
<feature type="region of interest" description="Disordered" evidence="1">
    <location>
        <begin position="152"/>
        <end position="188"/>
    </location>
</feature>
<dbReference type="PANTHER" id="PTHR24413">
    <property type="entry name" value="SPECKLE-TYPE POZ PROTEIN"/>
    <property type="match status" value="1"/>
</dbReference>
<proteinExistence type="predicted"/>
<dbReference type="EMBL" id="CAJPVJ010028759">
    <property type="protein sequence ID" value="CAG2179793.1"/>
    <property type="molecule type" value="Genomic_DNA"/>
</dbReference>
<evidence type="ECO:0000256" key="1">
    <source>
        <dbReference type="SAM" id="MobiDB-lite"/>
    </source>
</evidence>
<protein>
    <recommendedName>
        <fullName evidence="2">BTB domain-containing protein</fullName>
    </recommendedName>
</protein>
<dbReference type="SMART" id="SM00225">
    <property type="entry name" value="BTB"/>
    <property type="match status" value="2"/>
</dbReference>
<feature type="non-terminal residue" evidence="3">
    <location>
        <position position="454"/>
    </location>
</feature>
<dbReference type="PROSITE" id="PS50097">
    <property type="entry name" value="BTB"/>
    <property type="match status" value="2"/>
</dbReference>
<dbReference type="Pfam" id="PF00651">
    <property type="entry name" value="BTB"/>
    <property type="match status" value="2"/>
</dbReference>
<dbReference type="Proteomes" id="UP000728032">
    <property type="component" value="Unassembled WGS sequence"/>
</dbReference>
<dbReference type="InterPro" id="IPR011333">
    <property type="entry name" value="SKP1/BTB/POZ_sf"/>
</dbReference>
<feature type="domain" description="BTB" evidence="2">
    <location>
        <begin position="71"/>
        <end position="137"/>
    </location>
</feature>
<accession>A0A7R9MLU0</accession>
<feature type="compositionally biased region" description="Low complexity" evidence="1">
    <location>
        <begin position="178"/>
        <end position="188"/>
    </location>
</feature>
<sequence length="454" mass="52695">NRDECHAIRLKKQHFIHRAVALFSDDKNRNFACLQSSPKIGLLETASKPDSHMTADMKTLFQSSDANDNTHDVVINIGHKKYFCHKFILADRSEYFRKKFSADCDCNSLTIDTNFVSVDSFDQIIQYIYFNSNDLFEDGKRIHWKTATKDTKETKENNLKNNNNTKNTNNKKKDNSKSKNNTSNDSLNGMKDAAKKLGITWFHNWLNHNGVRIVDNKVKVNDRSFPPKITFNRHKHELYDIVIKSEDGVEFKCHKCILMSRIDYFRGMLSSGWIEASANSPLKLPIPSKILDILMDYIYKDESSILESIEDPEFILHVLVIADQYLIPRLKTYCEYVLVNLLTLKNACELLELSYIYNADQLKRCSLDFICINLQTLIETKSIDVLSDEAMHDLTECYQNLITRPHNRRISRYSSAPNAEDLEQIYSLFDSNVDFNVNMDEKKAILKQRSHDLK</sequence>